<accession>A0A498L865</accession>
<organism evidence="2 4">
    <name type="scientific">Labeo rohita</name>
    <name type="common">Indian major carp</name>
    <name type="synonym">Cyprinus rohita</name>
    <dbReference type="NCBI Taxonomy" id="84645"/>
    <lineage>
        <taxon>Eukaryota</taxon>
        <taxon>Metazoa</taxon>
        <taxon>Chordata</taxon>
        <taxon>Craniata</taxon>
        <taxon>Vertebrata</taxon>
        <taxon>Euteleostomi</taxon>
        <taxon>Actinopterygii</taxon>
        <taxon>Neopterygii</taxon>
        <taxon>Teleostei</taxon>
        <taxon>Ostariophysi</taxon>
        <taxon>Cypriniformes</taxon>
        <taxon>Cyprinidae</taxon>
        <taxon>Labeoninae</taxon>
        <taxon>Labeonini</taxon>
        <taxon>Labeo</taxon>
    </lineage>
</organism>
<sequence>MARRSRHEPDAPGRLRSFRRTAAAGRDRDQTSPIPHPSRHSIILRSADSPAASGTSSTFKHYLPARYYRTDRVRTQRDPFVKRERFYKRSTRQFTIPTDPSCWCLTHVYRIHRCCFMLTLIHRDVKKGFIHHQHLQQTVNSRPSRVVQTCVMFM</sequence>
<dbReference type="EMBL" id="QBIY01013338">
    <property type="protein sequence ID" value="RXN07800.1"/>
    <property type="molecule type" value="Genomic_DNA"/>
</dbReference>
<proteinExistence type="predicted"/>
<protein>
    <submittedName>
        <fullName evidence="2">Uncharacterized protein</fullName>
    </submittedName>
</protein>
<dbReference type="EMBL" id="QBIY01013433">
    <property type="protein sequence ID" value="RXN04520.1"/>
    <property type="molecule type" value="Genomic_DNA"/>
</dbReference>
<evidence type="ECO:0000313" key="3">
    <source>
        <dbReference type="EMBL" id="RXN07800.1"/>
    </source>
</evidence>
<reference evidence="2 4" key="1">
    <citation type="submission" date="2018-03" db="EMBL/GenBank/DDBJ databases">
        <title>Draft genome sequence of Rohu Carp (Labeo rohita).</title>
        <authorList>
            <person name="Das P."/>
            <person name="Kushwaha B."/>
            <person name="Joshi C.G."/>
            <person name="Kumar D."/>
            <person name="Nagpure N.S."/>
            <person name="Sahoo L."/>
            <person name="Das S.P."/>
            <person name="Bit A."/>
            <person name="Patnaik S."/>
            <person name="Meher P.K."/>
            <person name="Jayasankar P."/>
            <person name="Koringa P.G."/>
            <person name="Patel N.V."/>
            <person name="Hinsu A.T."/>
            <person name="Kumar R."/>
            <person name="Pandey M."/>
            <person name="Agarwal S."/>
            <person name="Srivastava S."/>
            <person name="Singh M."/>
            <person name="Iquebal M.A."/>
            <person name="Jaiswal S."/>
            <person name="Angadi U.B."/>
            <person name="Kumar N."/>
            <person name="Raza M."/>
            <person name="Shah T.M."/>
            <person name="Rai A."/>
            <person name="Jena J.K."/>
        </authorList>
    </citation>
    <scope>NUCLEOTIDE SEQUENCE [LARGE SCALE GENOMIC DNA]</scope>
    <source>
        <strain evidence="2">DASCIFA01</strain>
        <tissue evidence="2">Testis</tissue>
    </source>
</reference>
<evidence type="ECO:0000313" key="4">
    <source>
        <dbReference type="Proteomes" id="UP000290572"/>
    </source>
</evidence>
<evidence type="ECO:0000256" key="1">
    <source>
        <dbReference type="SAM" id="MobiDB-lite"/>
    </source>
</evidence>
<comment type="caution">
    <text evidence="2">The sequence shown here is derived from an EMBL/GenBank/DDBJ whole genome shotgun (WGS) entry which is preliminary data.</text>
</comment>
<dbReference type="AlphaFoldDB" id="A0A498L865"/>
<name>A0A498L865_LABRO</name>
<gene>
    <name evidence="2" type="ORF">ROHU_012911</name>
    <name evidence="3" type="ORF">ROHU_035433</name>
</gene>
<feature type="region of interest" description="Disordered" evidence="1">
    <location>
        <begin position="1"/>
        <end position="41"/>
    </location>
</feature>
<dbReference type="Proteomes" id="UP000290572">
    <property type="component" value="Unassembled WGS sequence"/>
</dbReference>
<keyword evidence="4" id="KW-1185">Reference proteome</keyword>
<evidence type="ECO:0000313" key="2">
    <source>
        <dbReference type="EMBL" id="RXN04520.1"/>
    </source>
</evidence>